<dbReference type="PANTHER" id="PTHR43358">
    <property type="entry name" value="ALPHA/BETA-HYDROLASE"/>
    <property type="match status" value="1"/>
</dbReference>
<dbReference type="InterPro" id="IPR052920">
    <property type="entry name" value="DNA-binding_regulatory"/>
</dbReference>
<dbReference type="PANTHER" id="PTHR43358:SF4">
    <property type="entry name" value="ALPHA_BETA HYDROLASE FOLD-1 DOMAIN-CONTAINING PROTEIN"/>
    <property type="match status" value="1"/>
</dbReference>
<accession>A0ABV2M5W6</accession>
<keyword evidence="3" id="KW-1185">Reference proteome</keyword>
<dbReference type="RefSeq" id="WP_257465366.1">
    <property type="nucleotide sequence ID" value="NZ_JANJZT010000030.1"/>
</dbReference>
<dbReference type="EMBL" id="JBEPMJ010000030">
    <property type="protein sequence ID" value="MET3751860.1"/>
    <property type="molecule type" value="Genomic_DNA"/>
</dbReference>
<organism evidence="2 3">
    <name type="scientific">Blautia caecimuris</name>
    <dbReference type="NCBI Taxonomy" id="1796615"/>
    <lineage>
        <taxon>Bacteria</taxon>
        <taxon>Bacillati</taxon>
        <taxon>Bacillota</taxon>
        <taxon>Clostridia</taxon>
        <taxon>Lachnospirales</taxon>
        <taxon>Lachnospiraceae</taxon>
        <taxon>Blautia</taxon>
    </lineage>
</organism>
<evidence type="ECO:0000313" key="2">
    <source>
        <dbReference type="EMBL" id="MET3751860.1"/>
    </source>
</evidence>
<gene>
    <name evidence="2" type="ORF">ABID24_003122</name>
</gene>
<dbReference type="InterPro" id="IPR029058">
    <property type="entry name" value="AB_hydrolase_fold"/>
</dbReference>
<dbReference type="InterPro" id="IPR001375">
    <property type="entry name" value="Peptidase_S9_cat"/>
</dbReference>
<dbReference type="Proteomes" id="UP001549106">
    <property type="component" value="Unassembled WGS sequence"/>
</dbReference>
<name>A0ABV2M5W6_9FIRM</name>
<comment type="caution">
    <text evidence="2">The sequence shown here is derived from an EMBL/GenBank/DDBJ whole genome shotgun (WGS) entry which is preliminary data.</text>
</comment>
<feature type="domain" description="Peptidase S9 prolyl oligopeptidase catalytic" evidence="1">
    <location>
        <begin position="65"/>
        <end position="238"/>
    </location>
</feature>
<evidence type="ECO:0000313" key="3">
    <source>
        <dbReference type="Proteomes" id="UP001549106"/>
    </source>
</evidence>
<evidence type="ECO:0000259" key="1">
    <source>
        <dbReference type="Pfam" id="PF00326"/>
    </source>
</evidence>
<sequence>MRYVLVSKSVEQNTENDISITADDGIKLVASECIASEATHQWAILVHSYRTSRSFMKPYARKYQDKGYNTLSPDNRAHGASGGKYIGMGYLDQYDILRWIDYILEKDPEAEIVLHGVSMGGAALMMLSGQENLPENVKAIVEDCGYTSAKDYLTWKLKQRFGLPSFPVIPIANIAFKAAADYYMEDASALEGVKNSNTPILFIHGTEDTTVPVEDVYRLYEAAACPKDLYIVEGAGHGEALWMDESEYWKRVFVFIGEQ</sequence>
<proteinExistence type="predicted"/>
<dbReference type="Gene3D" id="3.40.50.1820">
    <property type="entry name" value="alpha/beta hydrolase"/>
    <property type="match status" value="1"/>
</dbReference>
<dbReference type="SUPFAM" id="SSF53474">
    <property type="entry name" value="alpha/beta-Hydrolases"/>
    <property type="match status" value="1"/>
</dbReference>
<reference evidence="2 3" key="1">
    <citation type="submission" date="2024-06" db="EMBL/GenBank/DDBJ databases">
        <title>Genomic Encyclopedia of Type Strains, Phase IV (KMG-IV): sequencing the most valuable type-strain genomes for metagenomic binning, comparative biology and taxonomic classification.</title>
        <authorList>
            <person name="Goeker M."/>
        </authorList>
    </citation>
    <scope>NUCLEOTIDE SEQUENCE [LARGE SCALE GENOMIC DNA]</scope>
    <source>
        <strain evidence="2 3">DSM 29492</strain>
    </source>
</reference>
<dbReference type="Pfam" id="PF00326">
    <property type="entry name" value="Peptidase_S9"/>
    <property type="match status" value="1"/>
</dbReference>
<protein>
    <submittedName>
        <fullName evidence="2">Fermentation-respiration switch protein FrsA (DUF1100 family)</fullName>
    </submittedName>
</protein>